<proteinExistence type="predicted"/>
<gene>
    <name evidence="1" type="ORF">DRW07_07345</name>
</gene>
<comment type="caution">
    <text evidence="1">The sequence shown here is derived from an EMBL/GenBank/DDBJ whole genome shotgun (WGS) entry which is preliminary data.</text>
</comment>
<dbReference type="Pfam" id="PF11197">
    <property type="entry name" value="DUF2835"/>
    <property type="match status" value="1"/>
</dbReference>
<dbReference type="AlphaFoldDB" id="A0A3N5Y0T8"/>
<dbReference type="RefSeq" id="WP_124027238.1">
    <property type="nucleotide sequence ID" value="NZ_JBHRSN010000015.1"/>
</dbReference>
<dbReference type="EMBL" id="RPOK01000002">
    <property type="protein sequence ID" value="RPJ67337.1"/>
    <property type="molecule type" value="Genomic_DNA"/>
</dbReference>
<dbReference type="Proteomes" id="UP000275281">
    <property type="component" value="Unassembled WGS sequence"/>
</dbReference>
<keyword evidence="2" id="KW-1185">Reference proteome</keyword>
<dbReference type="InterPro" id="IPR021363">
    <property type="entry name" value="DUF2835"/>
</dbReference>
<organism evidence="1 2">
    <name type="scientific">Alteromonas sediminis</name>
    <dbReference type="NCBI Taxonomy" id="2259342"/>
    <lineage>
        <taxon>Bacteria</taxon>
        <taxon>Pseudomonadati</taxon>
        <taxon>Pseudomonadota</taxon>
        <taxon>Gammaproteobacteria</taxon>
        <taxon>Alteromonadales</taxon>
        <taxon>Alteromonadaceae</taxon>
        <taxon>Alteromonas/Salinimonas group</taxon>
        <taxon>Alteromonas</taxon>
    </lineage>
</organism>
<accession>A0A3N5Y0T8</accession>
<dbReference type="OrthoDB" id="5600793at2"/>
<protein>
    <submittedName>
        <fullName evidence="1">DUF2835 family protein</fullName>
    </submittedName>
</protein>
<reference evidence="1 2" key="1">
    <citation type="submission" date="2018-11" db="EMBL/GenBank/DDBJ databases">
        <authorList>
            <person name="Ye M.-Q."/>
            <person name="Du Z.-J."/>
        </authorList>
    </citation>
    <scope>NUCLEOTIDE SEQUENCE [LARGE SCALE GENOMIC DNA]</scope>
    <source>
        <strain evidence="1 2">U0105</strain>
    </source>
</reference>
<evidence type="ECO:0000313" key="2">
    <source>
        <dbReference type="Proteomes" id="UP000275281"/>
    </source>
</evidence>
<sequence length="79" mass="9143">MSKPRNHFYFFSLNVPYQKCQALYDGGLPHAILTSDSGQRVQIPVVRLKQCINSNGLKGRYRLTVDENHKFIEFVRVTT</sequence>
<name>A0A3N5Y0T8_9ALTE</name>
<evidence type="ECO:0000313" key="1">
    <source>
        <dbReference type="EMBL" id="RPJ67337.1"/>
    </source>
</evidence>